<evidence type="ECO:0000256" key="5">
    <source>
        <dbReference type="PIRSR" id="PIRSR620019-2"/>
    </source>
</evidence>
<proteinExistence type="inferred from homology"/>
<evidence type="ECO:0000256" key="1">
    <source>
        <dbReference type="ARBA" id="ARBA00007274"/>
    </source>
</evidence>
<dbReference type="Proteomes" id="UP000271339">
    <property type="component" value="Unassembled WGS sequence"/>
</dbReference>
<sequence>MKEITLYGAGGHAFAAVELIRSLGAFKPVQILDDAPSVASILNVDVKNSQGVSIASIENICITIGNNLIRKTIASKLKANFPSFMHKSAVLYPSVTLGEGVMVHPNVTLDADVRVGDFCIINNNASIAHNVIVGSFSHVAIQTAIAGGVTIGEGAFIAAGSVVLPNIKIGKWATVGAGAVVTKDVPDHAVVFGSPARIVRFNNKL</sequence>
<dbReference type="InterPro" id="IPR050179">
    <property type="entry name" value="Trans_hexapeptide_repeat"/>
</dbReference>
<dbReference type="InterPro" id="IPR041561">
    <property type="entry name" value="PglD_N"/>
</dbReference>
<dbReference type="Pfam" id="PF00132">
    <property type="entry name" value="Hexapep"/>
    <property type="match status" value="1"/>
</dbReference>
<keyword evidence="3" id="KW-0677">Repeat</keyword>
<feature type="binding site" evidence="5">
    <location>
        <position position="138"/>
    </location>
    <ligand>
        <name>acetyl-CoA</name>
        <dbReference type="ChEBI" id="CHEBI:57288"/>
    </ligand>
</feature>
<dbReference type="PANTHER" id="PTHR43300:SF7">
    <property type="entry name" value="UDP-N-ACETYLBACILLOSAMINE N-ACETYLTRANSFERASE"/>
    <property type="match status" value="1"/>
</dbReference>
<dbReference type="NCBIfam" id="TIGR03570">
    <property type="entry name" value="NeuD_NnaD"/>
    <property type="match status" value="1"/>
</dbReference>
<dbReference type="AlphaFoldDB" id="A0A3L9YIB3"/>
<feature type="domain" description="PglD N-terminal" evidence="6">
    <location>
        <begin position="4"/>
        <end position="77"/>
    </location>
</feature>
<feature type="binding site" evidence="5">
    <location>
        <position position="65"/>
    </location>
    <ligand>
        <name>substrate</name>
    </ligand>
</feature>
<dbReference type="SUPFAM" id="SSF51161">
    <property type="entry name" value="Trimeric LpxA-like enzymes"/>
    <property type="match status" value="1"/>
</dbReference>
<dbReference type="CDD" id="cd03360">
    <property type="entry name" value="LbH_AT_putative"/>
    <property type="match status" value="1"/>
</dbReference>
<comment type="similarity">
    <text evidence="1">Belongs to the transferase hexapeptide repeat family.</text>
</comment>
<evidence type="ECO:0000259" key="6">
    <source>
        <dbReference type="Pfam" id="PF17836"/>
    </source>
</evidence>
<name>A0A3L9YIB3_9FLAO</name>
<keyword evidence="8" id="KW-1185">Reference proteome</keyword>
<dbReference type="GO" id="GO:0016746">
    <property type="term" value="F:acyltransferase activity"/>
    <property type="evidence" value="ECO:0007669"/>
    <property type="project" value="UniProtKB-KW"/>
</dbReference>
<evidence type="ECO:0000256" key="2">
    <source>
        <dbReference type="ARBA" id="ARBA00022679"/>
    </source>
</evidence>
<dbReference type="Gene3D" id="2.160.10.10">
    <property type="entry name" value="Hexapeptide repeat proteins"/>
    <property type="match status" value="1"/>
</dbReference>
<accession>A0A3L9YIB3</accession>
<reference evidence="7 8" key="1">
    <citation type="submission" date="2018-10" db="EMBL/GenBank/DDBJ databases">
        <title>Genomic Encyclopedia of Archaeal and Bacterial Type Strains, Phase II (KMG-II): from individual species to whole genera.</title>
        <authorList>
            <person name="Goeker M."/>
        </authorList>
    </citation>
    <scope>NUCLEOTIDE SEQUENCE [LARGE SCALE GENOMIC DNA]</scope>
    <source>
        <strain evidence="7 8">DSM 23424</strain>
    </source>
</reference>
<keyword evidence="4" id="KW-0012">Acyltransferase</keyword>
<dbReference type="OrthoDB" id="9794407at2"/>
<dbReference type="PROSITE" id="PS00101">
    <property type="entry name" value="HEXAPEP_TRANSFERASES"/>
    <property type="match status" value="1"/>
</dbReference>
<dbReference type="InterPro" id="IPR011004">
    <property type="entry name" value="Trimer_LpxA-like_sf"/>
</dbReference>
<dbReference type="Gene3D" id="3.40.50.20">
    <property type="match status" value="1"/>
</dbReference>
<dbReference type="InterPro" id="IPR001451">
    <property type="entry name" value="Hexapep"/>
</dbReference>
<keyword evidence="2 7" id="KW-0808">Transferase</keyword>
<evidence type="ECO:0000256" key="3">
    <source>
        <dbReference type="ARBA" id="ARBA00022737"/>
    </source>
</evidence>
<evidence type="ECO:0000256" key="4">
    <source>
        <dbReference type="ARBA" id="ARBA00023315"/>
    </source>
</evidence>
<evidence type="ECO:0000313" key="8">
    <source>
        <dbReference type="Proteomes" id="UP000271339"/>
    </source>
</evidence>
<evidence type="ECO:0000313" key="7">
    <source>
        <dbReference type="EMBL" id="RMA58959.1"/>
    </source>
</evidence>
<dbReference type="Pfam" id="PF17836">
    <property type="entry name" value="PglD_N"/>
    <property type="match status" value="1"/>
</dbReference>
<gene>
    <name evidence="7" type="ORF">BXY75_2341</name>
</gene>
<dbReference type="RefSeq" id="WP_121907895.1">
    <property type="nucleotide sequence ID" value="NZ_REFC01000013.1"/>
</dbReference>
<protein>
    <submittedName>
        <fullName evidence="7">Acetyltransferase EpsM</fullName>
    </submittedName>
</protein>
<dbReference type="PANTHER" id="PTHR43300">
    <property type="entry name" value="ACETYLTRANSFERASE"/>
    <property type="match status" value="1"/>
</dbReference>
<dbReference type="InterPro" id="IPR020019">
    <property type="entry name" value="AcTrfase_PglD-like"/>
</dbReference>
<dbReference type="InterPro" id="IPR018357">
    <property type="entry name" value="Hexapep_transf_CS"/>
</dbReference>
<organism evidence="7 8">
    <name type="scientific">Ulvibacter antarcticus</name>
    <dbReference type="NCBI Taxonomy" id="442714"/>
    <lineage>
        <taxon>Bacteria</taxon>
        <taxon>Pseudomonadati</taxon>
        <taxon>Bacteroidota</taxon>
        <taxon>Flavobacteriia</taxon>
        <taxon>Flavobacteriales</taxon>
        <taxon>Flavobacteriaceae</taxon>
        <taxon>Ulvibacter</taxon>
    </lineage>
</organism>
<comment type="caution">
    <text evidence="7">The sequence shown here is derived from an EMBL/GenBank/DDBJ whole genome shotgun (WGS) entry which is preliminary data.</text>
</comment>
<dbReference type="EMBL" id="REFC01000013">
    <property type="protein sequence ID" value="RMA58959.1"/>
    <property type="molecule type" value="Genomic_DNA"/>
</dbReference>